<evidence type="ECO:0000259" key="1">
    <source>
        <dbReference type="Pfam" id="PF07848"/>
    </source>
</evidence>
<evidence type="ECO:0000313" key="5">
    <source>
        <dbReference type="Proteomes" id="UP001500301"/>
    </source>
</evidence>
<dbReference type="Pfam" id="PF08223">
    <property type="entry name" value="PaaX_C"/>
    <property type="match status" value="1"/>
</dbReference>
<keyword evidence="5" id="KW-1185">Reference proteome</keyword>
<dbReference type="InterPro" id="IPR013225">
    <property type="entry name" value="PaaX_C"/>
</dbReference>
<dbReference type="EMBL" id="BAABBB010000007">
    <property type="protein sequence ID" value="GAA3525880.1"/>
    <property type="molecule type" value="Genomic_DNA"/>
</dbReference>
<name>A0ABP6V0L4_9ACTN</name>
<evidence type="ECO:0000313" key="4">
    <source>
        <dbReference type="EMBL" id="GAA3525880.1"/>
    </source>
</evidence>
<dbReference type="PANTHER" id="PTHR30319">
    <property type="entry name" value="PHENYLACETIC ACID REGULATOR-RELATED TRANSCRIPTIONAL REPRESSOR"/>
    <property type="match status" value="1"/>
</dbReference>
<feature type="domain" description="Transcriptional repressor PaaX-like central Cas2-like" evidence="3">
    <location>
        <begin position="106"/>
        <end position="182"/>
    </location>
</feature>
<comment type="caution">
    <text evidence="4">The sequence shown here is derived from an EMBL/GenBank/DDBJ whole genome shotgun (WGS) entry which is preliminary data.</text>
</comment>
<dbReference type="Gene3D" id="1.10.10.10">
    <property type="entry name" value="Winged helix-like DNA-binding domain superfamily/Winged helix DNA-binding domain"/>
    <property type="match status" value="1"/>
</dbReference>
<dbReference type="PANTHER" id="PTHR30319:SF1">
    <property type="entry name" value="TRANSCRIPTIONAL REPRESSOR PAAX"/>
    <property type="match status" value="1"/>
</dbReference>
<dbReference type="InterPro" id="IPR048846">
    <property type="entry name" value="PaaX-like_central"/>
</dbReference>
<reference evidence="5" key="1">
    <citation type="journal article" date="2019" name="Int. J. Syst. Evol. Microbiol.">
        <title>The Global Catalogue of Microorganisms (GCM) 10K type strain sequencing project: providing services to taxonomists for standard genome sequencing and annotation.</title>
        <authorList>
            <consortium name="The Broad Institute Genomics Platform"/>
            <consortium name="The Broad Institute Genome Sequencing Center for Infectious Disease"/>
            <person name="Wu L."/>
            <person name="Ma J."/>
        </authorList>
    </citation>
    <scope>NUCLEOTIDE SEQUENCE [LARGE SCALE GENOMIC DNA]</scope>
    <source>
        <strain evidence="5">JCM 17460</strain>
    </source>
</reference>
<feature type="domain" description="Transcriptional repressor PaaX-like N-terminal" evidence="1">
    <location>
        <begin position="19"/>
        <end position="86"/>
    </location>
</feature>
<evidence type="ECO:0000259" key="2">
    <source>
        <dbReference type="Pfam" id="PF08223"/>
    </source>
</evidence>
<accession>A0ABP6V0L4</accession>
<proteinExistence type="predicted"/>
<dbReference type="InterPro" id="IPR012906">
    <property type="entry name" value="PaaX-like_N"/>
</dbReference>
<dbReference type="InterPro" id="IPR011965">
    <property type="entry name" value="PaaX_trns_reg"/>
</dbReference>
<gene>
    <name evidence="4" type="ORF">GCM10022263_13290</name>
</gene>
<dbReference type="PIRSF" id="PIRSF020623">
    <property type="entry name" value="PaaX"/>
    <property type="match status" value="1"/>
</dbReference>
<dbReference type="Pfam" id="PF20803">
    <property type="entry name" value="PaaX_M"/>
    <property type="match status" value="1"/>
</dbReference>
<evidence type="ECO:0000259" key="3">
    <source>
        <dbReference type="Pfam" id="PF20803"/>
    </source>
</evidence>
<sequence>MDRGVHEFVDEFDARPGSATSLLRTVLGVSTAIGETWLTSGSLVSLMEAVDVSGARTRTALTRLKAKGVVATDVRDGASGYVLTPRAEQLIERDSQRIVAPRFMTADSPWCVVSFSIPEEQRDLRHQLRRRLTWVGCGSVAAALLIAPGFMVDEIEQIVADLDVADRVTLFMVDSIRGATEPAVAVQRWWDLESVWALHDEFRQRVAPDVEAFRASGEPRAAFRTWVRALDAWRPITYVDPALPAEFLPTDWPGNETIPLFLELQDLVREPAAAYVAAVVGDRGPIR</sequence>
<dbReference type="Pfam" id="PF07848">
    <property type="entry name" value="PaaX"/>
    <property type="match status" value="1"/>
</dbReference>
<protein>
    <submittedName>
        <fullName evidence="4">PaaX family transcriptional regulator C-terminal domain-containing protein</fullName>
    </submittedName>
</protein>
<dbReference type="InterPro" id="IPR036388">
    <property type="entry name" value="WH-like_DNA-bd_sf"/>
</dbReference>
<dbReference type="Gene3D" id="3.30.70.2650">
    <property type="match status" value="1"/>
</dbReference>
<dbReference type="Proteomes" id="UP001500301">
    <property type="component" value="Unassembled WGS sequence"/>
</dbReference>
<organism evidence="4 5">
    <name type="scientific">Nocardioides daeguensis</name>
    <dbReference type="NCBI Taxonomy" id="908359"/>
    <lineage>
        <taxon>Bacteria</taxon>
        <taxon>Bacillati</taxon>
        <taxon>Actinomycetota</taxon>
        <taxon>Actinomycetes</taxon>
        <taxon>Propionibacteriales</taxon>
        <taxon>Nocardioidaceae</taxon>
        <taxon>Nocardioides</taxon>
    </lineage>
</organism>
<feature type="domain" description="Transcriptional repressor PaaX-like C-terminal" evidence="2">
    <location>
        <begin position="190"/>
        <end position="277"/>
    </location>
</feature>